<evidence type="ECO:0000256" key="5">
    <source>
        <dbReference type="ARBA" id="ARBA00023136"/>
    </source>
</evidence>
<comment type="subcellular location">
    <subcellularLocation>
        <location evidence="1">Membrane</location>
    </subcellularLocation>
</comment>
<dbReference type="Gene3D" id="1.10.520.20">
    <property type="entry name" value="N-terminal domain of the delta subunit of the F1F0-ATP synthase"/>
    <property type="match status" value="1"/>
</dbReference>
<comment type="caution">
    <text evidence="8">The sequence shown here is derived from an EMBL/GenBank/DDBJ whole genome shotgun (WGS) entry which is preliminary data.</text>
</comment>
<dbReference type="GO" id="GO:0046933">
    <property type="term" value="F:proton-transporting ATP synthase activity, rotational mechanism"/>
    <property type="evidence" value="ECO:0007669"/>
    <property type="project" value="InterPro"/>
</dbReference>
<dbReference type="NCBIfam" id="NF004403">
    <property type="entry name" value="PRK05758.2-4"/>
    <property type="match status" value="1"/>
</dbReference>
<keyword evidence="5" id="KW-0472">Membrane</keyword>
<evidence type="ECO:0000256" key="7">
    <source>
        <dbReference type="SAM" id="Coils"/>
    </source>
</evidence>
<dbReference type="InterPro" id="IPR000711">
    <property type="entry name" value="ATPase_OSCP/dsu"/>
</dbReference>
<reference evidence="8" key="1">
    <citation type="submission" date="2019-08" db="EMBL/GenBank/DDBJ databases">
        <authorList>
            <person name="Kucharzyk K."/>
            <person name="Murdoch R.W."/>
            <person name="Higgins S."/>
            <person name="Loffler F."/>
        </authorList>
    </citation>
    <scope>NUCLEOTIDE SEQUENCE</scope>
</reference>
<keyword evidence="2" id="KW-0813">Transport</keyword>
<keyword evidence="6" id="KW-0066">ATP synthesis</keyword>
<evidence type="ECO:0000256" key="3">
    <source>
        <dbReference type="ARBA" id="ARBA00022781"/>
    </source>
</evidence>
<evidence type="ECO:0000313" key="8">
    <source>
        <dbReference type="EMBL" id="MPL68971.1"/>
    </source>
</evidence>
<dbReference type="GO" id="GO:0016020">
    <property type="term" value="C:membrane"/>
    <property type="evidence" value="ECO:0007669"/>
    <property type="project" value="UniProtKB-SubCell"/>
</dbReference>
<dbReference type="PRINTS" id="PR00125">
    <property type="entry name" value="ATPASEDELTA"/>
</dbReference>
<dbReference type="PROSITE" id="PS00389">
    <property type="entry name" value="ATPASE_DELTA"/>
    <property type="match status" value="1"/>
</dbReference>
<feature type="coiled-coil region" evidence="7">
    <location>
        <begin position="10"/>
        <end position="44"/>
    </location>
</feature>
<proteinExistence type="inferred from homology"/>
<organism evidence="8">
    <name type="scientific">bioreactor metagenome</name>
    <dbReference type="NCBI Taxonomy" id="1076179"/>
    <lineage>
        <taxon>unclassified sequences</taxon>
        <taxon>metagenomes</taxon>
        <taxon>ecological metagenomes</taxon>
    </lineage>
</organism>
<sequence>MLKDQLAIKYAQALYELAAEKSMLSEAEQQLKELEQALTAYSDLATLLYHPRVDAKAKKAVLTQVFDGELADFVQRFLLLLIDKRRETILPVIFTEFQRLLNEARNMIEVDVITALPLDDAEHKALAEKLGVVTGKNVILKTKIDPSILGGVIVQIGDKLIDGSVARQLKTLQTVLTNAPVA</sequence>
<dbReference type="Pfam" id="PF00213">
    <property type="entry name" value="OSCP"/>
    <property type="match status" value="1"/>
</dbReference>
<dbReference type="PANTHER" id="PTHR11910">
    <property type="entry name" value="ATP SYNTHASE DELTA CHAIN"/>
    <property type="match status" value="1"/>
</dbReference>
<protein>
    <submittedName>
        <fullName evidence="8">ATP synthase subunit delta</fullName>
    </submittedName>
</protein>
<dbReference type="HAMAP" id="MF_01416">
    <property type="entry name" value="ATP_synth_delta_bact"/>
    <property type="match status" value="1"/>
</dbReference>
<evidence type="ECO:0000256" key="4">
    <source>
        <dbReference type="ARBA" id="ARBA00023065"/>
    </source>
</evidence>
<dbReference type="SUPFAM" id="SSF47928">
    <property type="entry name" value="N-terminal domain of the delta subunit of the F1F0-ATP synthase"/>
    <property type="match status" value="1"/>
</dbReference>
<dbReference type="AlphaFoldDB" id="A0A644TTF4"/>
<evidence type="ECO:0000256" key="6">
    <source>
        <dbReference type="ARBA" id="ARBA00023310"/>
    </source>
</evidence>
<keyword evidence="4" id="KW-0406">Ion transport</keyword>
<dbReference type="NCBIfam" id="NF004402">
    <property type="entry name" value="PRK05758.2-2"/>
    <property type="match status" value="1"/>
</dbReference>
<accession>A0A644TTF4</accession>
<dbReference type="NCBIfam" id="TIGR01145">
    <property type="entry name" value="ATP_synt_delta"/>
    <property type="match status" value="1"/>
</dbReference>
<dbReference type="InterPro" id="IPR020781">
    <property type="entry name" value="ATPase_OSCP/d_CS"/>
</dbReference>
<gene>
    <name evidence="8" type="primary">atpH_5</name>
    <name evidence="8" type="ORF">SDC9_14704</name>
</gene>
<name>A0A644TTF4_9ZZZZ</name>
<evidence type="ECO:0000256" key="2">
    <source>
        <dbReference type="ARBA" id="ARBA00022448"/>
    </source>
</evidence>
<keyword evidence="3" id="KW-0375">Hydrogen ion transport</keyword>
<keyword evidence="7" id="KW-0175">Coiled coil</keyword>
<evidence type="ECO:0000256" key="1">
    <source>
        <dbReference type="ARBA" id="ARBA00004370"/>
    </source>
</evidence>
<dbReference type="EMBL" id="VSSQ01000044">
    <property type="protein sequence ID" value="MPL68971.1"/>
    <property type="molecule type" value="Genomic_DNA"/>
</dbReference>
<dbReference type="InterPro" id="IPR026015">
    <property type="entry name" value="ATP_synth_OSCP/delta_N_sf"/>
</dbReference>